<keyword evidence="2" id="KW-1185">Reference proteome</keyword>
<dbReference type="EMBL" id="FOAB01000006">
    <property type="protein sequence ID" value="SEL79280.1"/>
    <property type="molecule type" value="Genomic_DNA"/>
</dbReference>
<dbReference type="RefSeq" id="WP_139195682.1">
    <property type="nucleotide sequence ID" value="NZ_FOAB01000006.1"/>
</dbReference>
<evidence type="ECO:0000313" key="1">
    <source>
        <dbReference type="EMBL" id="SEL79280.1"/>
    </source>
</evidence>
<organism evidence="1 2">
    <name type="scientific">Aquimarina amphilecti</name>
    <dbReference type="NCBI Taxonomy" id="1038014"/>
    <lineage>
        <taxon>Bacteria</taxon>
        <taxon>Pseudomonadati</taxon>
        <taxon>Bacteroidota</taxon>
        <taxon>Flavobacteriia</taxon>
        <taxon>Flavobacteriales</taxon>
        <taxon>Flavobacteriaceae</taxon>
        <taxon>Aquimarina</taxon>
    </lineage>
</organism>
<accession>A0A1H7T308</accession>
<protein>
    <recommendedName>
        <fullName evidence="3">Alpha/beta hydrolase</fullName>
    </recommendedName>
</protein>
<sequence>MKFISIRSILFFVFICSITCSYSQNTLRLKKGEVIDSLKVPSSKGIYSIYLPKSFDLNSGWPVLFGFDSARNQNALTNTFKKSAEEFGYIVVVSDYGESLSSEDKSSYISLFIKHIVSLFPIQNKRMYVFGTGKDAPLNTSLPLLYEQFEGVIAIGNSYNYSQKLNRNNYFSYVGMVGNKNFRSLDFEDTNKYLRKKGAVSEVYVFNGNEELPPPNIIAKALPHFTMAAMAKGTIPKDSIWIENRYQKDRELVSLLKEEKKYLQAYDELTKMRSRYRLFLNVDNLKEEQKEIRKVDDYKKERRLRSKYQNQEIFLRQSLFFSMEEDIELNQYGNLGWWQYKIGELEKIHKNKEIYASNMVIRIKGFLKNVLSDYKKEVINYKKEEDRKIFLNILSTIVDKNDFESYRNIISLSTIDNDNETALFYLEKMLQQGYKDIDKLYAIEGTLALRVSKEYNGIIKQYLGTSKYFNFD</sequence>
<proteinExistence type="predicted"/>
<reference evidence="2" key="1">
    <citation type="submission" date="2016-10" db="EMBL/GenBank/DDBJ databases">
        <authorList>
            <person name="Varghese N."/>
            <person name="Submissions S."/>
        </authorList>
    </citation>
    <scope>NUCLEOTIDE SEQUENCE [LARGE SCALE GENOMIC DNA]</scope>
    <source>
        <strain evidence="2">DSM 25232 / NCIMB 14723 / 92V</strain>
    </source>
</reference>
<name>A0A1H7T308_AQUAM</name>
<dbReference type="STRING" id="1038014.SAMN04487910_3270"/>
<dbReference type="AlphaFoldDB" id="A0A1H7T308"/>
<dbReference type="OrthoDB" id="1123157at2"/>
<gene>
    <name evidence="1" type="ORF">SAMN04487910_3270</name>
</gene>
<dbReference type="Proteomes" id="UP000198521">
    <property type="component" value="Unassembled WGS sequence"/>
</dbReference>
<evidence type="ECO:0008006" key="3">
    <source>
        <dbReference type="Google" id="ProtNLM"/>
    </source>
</evidence>
<evidence type="ECO:0000313" key="2">
    <source>
        <dbReference type="Proteomes" id="UP000198521"/>
    </source>
</evidence>